<dbReference type="Proteomes" id="UP000464524">
    <property type="component" value="Chromosome"/>
</dbReference>
<dbReference type="OrthoDB" id="5457369at2"/>
<organism evidence="1 2">
    <name type="scientific">Paraglaciecola mesophila</name>
    <dbReference type="NCBI Taxonomy" id="197222"/>
    <lineage>
        <taxon>Bacteria</taxon>
        <taxon>Pseudomonadati</taxon>
        <taxon>Pseudomonadota</taxon>
        <taxon>Gammaproteobacteria</taxon>
        <taxon>Alteromonadales</taxon>
        <taxon>Alteromonadaceae</taxon>
        <taxon>Paraglaciecola</taxon>
    </lineage>
</organism>
<dbReference type="InterPro" id="IPR036513">
    <property type="entry name" value="STAS_dom_sf"/>
</dbReference>
<dbReference type="Gene3D" id="3.40.50.10600">
    <property type="entry name" value="SpoIIaa-like domains"/>
    <property type="match status" value="1"/>
</dbReference>
<dbReference type="Pfam" id="PF11964">
    <property type="entry name" value="SpoIIAA-like"/>
    <property type="match status" value="1"/>
</dbReference>
<dbReference type="RefSeq" id="WP_160178761.1">
    <property type="nucleotide sequence ID" value="NZ_CP047656.1"/>
</dbReference>
<keyword evidence="2" id="KW-1185">Reference proteome</keyword>
<accession>A0A857JG28</accession>
<protein>
    <recommendedName>
        <fullName evidence="3">STAS/SEC14 domain-containing protein</fullName>
    </recommendedName>
</protein>
<name>A0A857JG28_9ALTE</name>
<dbReference type="InterPro" id="IPR038396">
    <property type="entry name" value="SpoIIAA-like_sf"/>
</dbReference>
<evidence type="ECO:0008006" key="3">
    <source>
        <dbReference type="Google" id="ProtNLM"/>
    </source>
</evidence>
<evidence type="ECO:0000313" key="1">
    <source>
        <dbReference type="EMBL" id="QHJ10965.1"/>
    </source>
</evidence>
<dbReference type="SUPFAM" id="SSF52091">
    <property type="entry name" value="SpoIIaa-like"/>
    <property type="match status" value="1"/>
</dbReference>
<proteinExistence type="predicted"/>
<dbReference type="KEGG" id="pmes:FX988_01187"/>
<reference evidence="1 2" key="1">
    <citation type="submission" date="2019-12" db="EMBL/GenBank/DDBJ databases">
        <title>Genome sequencing and assembly of endphytes of Porphyra tenera.</title>
        <authorList>
            <person name="Park J.M."/>
            <person name="Shin R."/>
            <person name="Jo S.H."/>
        </authorList>
    </citation>
    <scope>NUCLEOTIDE SEQUENCE [LARGE SCALE GENOMIC DNA]</scope>
    <source>
        <strain evidence="1 2">GPM4</strain>
    </source>
</reference>
<dbReference type="AlphaFoldDB" id="A0A857JG28"/>
<dbReference type="InterPro" id="IPR021866">
    <property type="entry name" value="SpoIIAA-like"/>
</dbReference>
<dbReference type="EMBL" id="CP047656">
    <property type="protein sequence ID" value="QHJ10965.1"/>
    <property type="molecule type" value="Genomic_DNA"/>
</dbReference>
<sequence length="121" mass="14019">MITQLPQSEGDTIGIQVSGKVDRAEEQKWISTFDSLIKQYDKINVVVVIDDNVDMTLNAFFDDIKWTFSHLKHMNKLAIVSTSRVIKWLVEADRPFAKIVNIDEQYFTVNELSKAWAWVKN</sequence>
<evidence type="ECO:0000313" key="2">
    <source>
        <dbReference type="Proteomes" id="UP000464524"/>
    </source>
</evidence>
<gene>
    <name evidence="1" type="ORF">FX988_01187</name>
</gene>